<dbReference type="PANTHER" id="PTHR21043">
    <property type="entry name" value="IOJAP SUPERFAMILY ORTHOLOG"/>
    <property type="match status" value="1"/>
</dbReference>
<comment type="similarity">
    <text evidence="1 2">Belongs to the Iojap/RsfS family.</text>
</comment>
<dbReference type="InterPro" id="IPR004394">
    <property type="entry name" value="Iojap/RsfS/C7orf30"/>
</dbReference>
<dbReference type="EMBL" id="BAAAND010000004">
    <property type="protein sequence ID" value="GAA1579450.1"/>
    <property type="molecule type" value="Genomic_DNA"/>
</dbReference>
<evidence type="ECO:0000256" key="1">
    <source>
        <dbReference type="ARBA" id="ARBA00010574"/>
    </source>
</evidence>
<dbReference type="Gene3D" id="3.30.460.10">
    <property type="entry name" value="Beta Polymerase, domain 2"/>
    <property type="match status" value="1"/>
</dbReference>
<dbReference type="SUPFAM" id="SSF81301">
    <property type="entry name" value="Nucleotidyltransferase"/>
    <property type="match status" value="1"/>
</dbReference>
<evidence type="ECO:0000313" key="4">
    <source>
        <dbReference type="Proteomes" id="UP001500190"/>
    </source>
</evidence>
<keyword evidence="2" id="KW-0678">Repressor</keyword>
<keyword evidence="2" id="KW-0810">Translation regulation</keyword>
<dbReference type="NCBIfam" id="TIGR00090">
    <property type="entry name" value="rsfS_iojap_ybeB"/>
    <property type="match status" value="1"/>
</dbReference>
<reference evidence="3 4" key="1">
    <citation type="journal article" date="2019" name="Int. J. Syst. Evol. Microbiol.">
        <title>The Global Catalogue of Microorganisms (GCM) 10K type strain sequencing project: providing services to taxonomists for standard genome sequencing and annotation.</title>
        <authorList>
            <consortium name="The Broad Institute Genomics Platform"/>
            <consortium name="The Broad Institute Genome Sequencing Center for Infectious Disease"/>
            <person name="Wu L."/>
            <person name="Ma J."/>
        </authorList>
    </citation>
    <scope>NUCLEOTIDE SEQUENCE [LARGE SCALE GENOMIC DNA]</scope>
    <source>
        <strain evidence="3 4">JCM 14304</strain>
    </source>
</reference>
<proteinExistence type="inferred from homology"/>
<protein>
    <recommendedName>
        <fullName evidence="2">Ribosomal silencing factor RsfS</fullName>
    </recommendedName>
</protein>
<accession>A0ABN2DN86</accession>
<dbReference type="RefSeq" id="WP_344190284.1">
    <property type="nucleotide sequence ID" value="NZ_BAAAND010000004.1"/>
</dbReference>
<name>A0ABN2DN86_9ACTN</name>
<dbReference type="InterPro" id="IPR043519">
    <property type="entry name" value="NT_sf"/>
</dbReference>
<comment type="subcellular location">
    <subcellularLocation>
        <location evidence="2">Cytoplasm</location>
    </subcellularLocation>
</comment>
<evidence type="ECO:0000256" key="2">
    <source>
        <dbReference type="HAMAP-Rule" id="MF_01477"/>
    </source>
</evidence>
<evidence type="ECO:0000313" key="3">
    <source>
        <dbReference type="EMBL" id="GAA1579450.1"/>
    </source>
</evidence>
<dbReference type="PANTHER" id="PTHR21043:SF0">
    <property type="entry name" value="MITOCHONDRIAL ASSEMBLY OF RIBOSOMAL LARGE SUBUNIT PROTEIN 1"/>
    <property type="match status" value="1"/>
</dbReference>
<comment type="caution">
    <text evidence="3">The sequence shown here is derived from an EMBL/GenBank/DDBJ whole genome shotgun (WGS) entry which is preliminary data.</text>
</comment>
<dbReference type="Proteomes" id="UP001500190">
    <property type="component" value="Unassembled WGS sequence"/>
</dbReference>
<comment type="function">
    <text evidence="2">Functions as a ribosomal silencing factor. Interacts with ribosomal protein uL14 (rplN), blocking formation of intersubunit bridge B8. Prevents association of the 30S and 50S ribosomal subunits and the formation of functional ribosomes, thus repressing translation.</text>
</comment>
<comment type="subunit">
    <text evidence="2">Interacts with ribosomal protein uL14 (rplN).</text>
</comment>
<keyword evidence="2" id="KW-0963">Cytoplasm</keyword>
<sequence length="135" mass="14890">MPASERAIELLTAAAEAAHDKKAENVLAFDVSEQLAITDAFLVASASNDRQVRAIVDAIEEKLRVDFDAKPVRREGAREGRWVLLDYLEIVIHVQHDEERAFYSLERLWRDCPTITLPSAVPDGAVSGTSDSAAE</sequence>
<dbReference type="HAMAP" id="MF_01477">
    <property type="entry name" value="Iojap_RsfS"/>
    <property type="match status" value="1"/>
</dbReference>
<organism evidence="3 4">
    <name type="scientific">Kribbella karoonensis</name>
    <dbReference type="NCBI Taxonomy" id="324851"/>
    <lineage>
        <taxon>Bacteria</taxon>
        <taxon>Bacillati</taxon>
        <taxon>Actinomycetota</taxon>
        <taxon>Actinomycetes</taxon>
        <taxon>Propionibacteriales</taxon>
        <taxon>Kribbellaceae</taxon>
        <taxon>Kribbella</taxon>
    </lineage>
</organism>
<gene>
    <name evidence="2 3" type="primary">rsfS</name>
    <name evidence="3" type="ORF">GCM10009742_24750</name>
</gene>
<dbReference type="Pfam" id="PF02410">
    <property type="entry name" value="RsfS"/>
    <property type="match status" value="1"/>
</dbReference>
<keyword evidence="4" id="KW-1185">Reference proteome</keyword>